<dbReference type="RefSeq" id="WP_258302069.1">
    <property type="nucleotide sequence ID" value="NZ_CP078063.1"/>
</dbReference>
<evidence type="ECO:0000313" key="1">
    <source>
        <dbReference type="EMBL" id="UVE49643.1"/>
    </source>
</evidence>
<evidence type="ECO:0000313" key="2">
    <source>
        <dbReference type="Proteomes" id="UP001058330"/>
    </source>
</evidence>
<dbReference type="Gene3D" id="1.10.10.10">
    <property type="entry name" value="Winged helix-like DNA-binding domain superfamily/Winged helix DNA-binding domain"/>
    <property type="match status" value="1"/>
</dbReference>
<reference evidence="1" key="1">
    <citation type="submission" date="2021-07" db="EMBL/GenBank/DDBJ databases">
        <title>Studies on halocins as antimicrobial molecules from haloarchaea.</title>
        <authorList>
            <person name="Kumar S."/>
            <person name="Khare S.K."/>
        </authorList>
    </citation>
    <scope>NUCLEOTIDE SEQUENCE</scope>
    <source>
        <strain evidence="1">NCIM 5678</strain>
    </source>
</reference>
<dbReference type="Proteomes" id="UP001058330">
    <property type="component" value="Chromosome"/>
</dbReference>
<dbReference type="GeneID" id="74529657"/>
<dbReference type="EMBL" id="CP078063">
    <property type="protein sequence ID" value="UVE49643.1"/>
    <property type="molecule type" value="Genomic_DNA"/>
</dbReference>
<protein>
    <recommendedName>
        <fullName evidence="3">MarR family protein</fullName>
    </recommendedName>
</protein>
<dbReference type="InterPro" id="IPR036388">
    <property type="entry name" value="WH-like_DNA-bd_sf"/>
</dbReference>
<name>A0ABY5RDV9_HALLR</name>
<dbReference type="InterPro" id="IPR036390">
    <property type="entry name" value="WH_DNA-bd_sf"/>
</dbReference>
<gene>
    <name evidence="1" type="ORF">KU306_12085</name>
</gene>
<proteinExistence type="predicted"/>
<evidence type="ECO:0008006" key="3">
    <source>
        <dbReference type="Google" id="ProtNLM"/>
    </source>
</evidence>
<organism evidence="1 2">
    <name type="scientific">Haloferax larsenii</name>
    <dbReference type="NCBI Taxonomy" id="302484"/>
    <lineage>
        <taxon>Archaea</taxon>
        <taxon>Methanobacteriati</taxon>
        <taxon>Methanobacteriota</taxon>
        <taxon>Stenosarchaea group</taxon>
        <taxon>Halobacteria</taxon>
        <taxon>Halobacteriales</taxon>
        <taxon>Haloferacaceae</taxon>
        <taxon>Haloferax</taxon>
    </lineage>
</organism>
<accession>A0ABY5RDV9</accession>
<dbReference type="SUPFAM" id="SSF46785">
    <property type="entry name" value="Winged helix' DNA-binding domain"/>
    <property type="match status" value="1"/>
</dbReference>
<sequence length="95" mass="10737">MSETTVRDRAWLVVIDALREQESITATDVQDRADVSRPVARGVLHAAEEDGLLTRESERSHTYKPAMWLIRAVEDPSYRRAVETLIEEEQATNGA</sequence>
<keyword evidence="2" id="KW-1185">Reference proteome</keyword>